<evidence type="ECO:0000256" key="1">
    <source>
        <dbReference type="ARBA" id="ARBA00004127"/>
    </source>
</evidence>
<evidence type="ECO:0000256" key="3">
    <source>
        <dbReference type="ARBA" id="ARBA00022989"/>
    </source>
</evidence>
<dbReference type="EMBL" id="JAKMUT010000008">
    <property type="protein sequence ID" value="MCZ9290323.1"/>
    <property type="molecule type" value="Genomic_DNA"/>
</dbReference>
<dbReference type="Proteomes" id="UP001146469">
    <property type="component" value="Unassembled WGS sequence"/>
</dbReference>
<feature type="transmembrane region" description="Helical" evidence="6">
    <location>
        <begin position="91"/>
        <end position="114"/>
    </location>
</feature>
<evidence type="ECO:0000256" key="2">
    <source>
        <dbReference type="ARBA" id="ARBA00022692"/>
    </source>
</evidence>
<sequence length="117" mass="12686">MPRQSARGVPERPHSDLGLQPERTSLSWQRTLLALLVVSAMLFRWIGRYGVIVLPAAGVLVLLAALILLTQRRRYLRFSAGLRAERLTANVGSVVAVTAAVLICGLVAAIFVILDAI</sequence>
<evidence type="ECO:0000259" key="7">
    <source>
        <dbReference type="Pfam" id="PF02656"/>
    </source>
</evidence>
<feature type="region of interest" description="Disordered" evidence="5">
    <location>
        <begin position="1"/>
        <end position="20"/>
    </location>
</feature>
<feature type="domain" description="DUF202" evidence="7">
    <location>
        <begin position="18"/>
        <end position="78"/>
    </location>
</feature>
<comment type="caution">
    <text evidence="8">The sequence shown here is derived from an EMBL/GenBank/DDBJ whole genome shotgun (WGS) entry which is preliminary data.</text>
</comment>
<keyword evidence="2 6" id="KW-0812">Transmembrane</keyword>
<dbReference type="InterPro" id="IPR003807">
    <property type="entry name" value="DUF202"/>
</dbReference>
<dbReference type="AlphaFoldDB" id="A0A9X3LPC2"/>
<evidence type="ECO:0000313" key="8">
    <source>
        <dbReference type="EMBL" id="MCZ9290323.1"/>
    </source>
</evidence>
<evidence type="ECO:0000256" key="6">
    <source>
        <dbReference type="SAM" id="Phobius"/>
    </source>
</evidence>
<keyword evidence="3 6" id="KW-1133">Transmembrane helix</keyword>
<name>A0A9X3LPC2_9CORY</name>
<proteinExistence type="predicted"/>
<evidence type="ECO:0000256" key="4">
    <source>
        <dbReference type="ARBA" id="ARBA00023136"/>
    </source>
</evidence>
<protein>
    <submittedName>
        <fullName evidence="8">DUF202 domain-containing protein</fullName>
    </submittedName>
</protein>
<dbReference type="Pfam" id="PF02656">
    <property type="entry name" value="DUF202"/>
    <property type="match status" value="1"/>
</dbReference>
<organism evidence="8 9">
    <name type="scientific">Corynebacterium evansiae</name>
    <dbReference type="NCBI Taxonomy" id="2913499"/>
    <lineage>
        <taxon>Bacteria</taxon>
        <taxon>Bacillati</taxon>
        <taxon>Actinomycetota</taxon>
        <taxon>Actinomycetes</taxon>
        <taxon>Mycobacteriales</taxon>
        <taxon>Corynebacteriaceae</taxon>
        <taxon>Corynebacterium</taxon>
    </lineage>
</organism>
<evidence type="ECO:0000313" key="9">
    <source>
        <dbReference type="Proteomes" id="UP001146469"/>
    </source>
</evidence>
<accession>A0A9X3LPC2</accession>
<dbReference type="RefSeq" id="WP_239316887.1">
    <property type="nucleotide sequence ID" value="NZ_JAKMUT010000008.1"/>
</dbReference>
<evidence type="ECO:0000256" key="5">
    <source>
        <dbReference type="SAM" id="MobiDB-lite"/>
    </source>
</evidence>
<gene>
    <name evidence="8" type="ORF">L8V00_08945</name>
</gene>
<keyword evidence="9" id="KW-1185">Reference proteome</keyword>
<reference evidence="8" key="1">
    <citation type="submission" date="2022-02" db="EMBL/GenBank/DDBJ databases">
        <title>Corynebacterium sp. from urogenital microbiome.</title>
        <authorList>
            <person name="Cappelli E.A."/>
            <person name="Ribeiro T.G."/>
            <person name="Peixe L."/>
        </authorList>
    </citation>
    <scope>NUCLEOTIDE SEQUENCE</scope>
    <source>
        <strain evidence="8">C8Ua_174</strain>
    </source>
</reference>
<feature type="transmembrane region" description="Helical" evidence="6">
    <location>
        <begin position="52"/>
        <end position="70"/>
    </location>
</feature>
<dbReference type="GO" id="GO:0012505">
    <property type="term" value="C:endomembrane system"/>
    <property type="evidence" value="ECO:0007669"/>
    <property type="project" value="UniProtKB-SubCell"/>
</dbReference>
<comment type="subcellular location">
    <subcellularLocation>
        <location evidence="1">Endomembrane system</location>
        <topology evidence="1">Multi-pass membrane protein</topology>
    </subcellularLocation>
</comment>
<keyword evidence="4 6" id="KW-0472">Membrane</keyword>